<evidence type="ECO:0000259" key="1">
    <source>
        <dbReference type="PROSITE" id="PS50862"/>
    </source>
</evidence>
<dbReference type="InterPro" id="IPR045864">
    <property type="entry name" value="aa-tRNA-synth_II/BPL/LPL"/>
</dbReference>
<gene>
    <name evidence="2" type="ORF">GA0070623_3849</name>
</gene>
<dbReference type="Gene3D" id="3.30.930.10">
    <property type="entry name" value="Bira Bifunctional Protein, Domain 2"/>
    <property type="match status" value="1"/>
</dbReference>
<sequence length="405" mass="45940">MTVTPPALTDPTVRVPLSRPLPVRLEAELGKRIHFISPDVRDFAFVRGDEGVEALELTLVPDPTDTVAHLTDKINRVVEREVRVQRSWRPKVLWTSARRGGQWPDPLPEMVRAGLVHAPGPGTMTFGDLMIRLVDHLDRQVRAIALGMPDSTEYRYPTLLPLEVLERQHYFESFPHFVMFVSRLHNDADNYETFLRRYREAGRRITPEIFSLCRDDRYCLPPTMCYHTFNQLAGTSVDQRVVTSRGKSFRFESRYESGLDRLWDFTIRETVFLGSEEYVVESRRRFLEAAFALVDQLGLAARCEVANDHFFGDASKDSVLSQRLMELKYELVADVADGRSIAVGSFNLHGSHFGEVFDITRAGAGGPGHTGCVGFGLERLAYAFVTQHGFEPRNWPEAVRVGVAQ</sequence>
<dbReference type="InterPro" id="IPR006195">
    <property type="entry name" value="aa-tRNA-synth_II"/>
</dbReference>
<feature type="domain" description="Aminoacyl-transfer RNA synthetases class-II family profile" evidence="1">
    <location>
        <begin position="132"/>
        <end position="392"/>
    </location>
</feature>
<proteinExistence type="predicted"/>
<keyword evidence="3" id="KW-1185">Reference proteome</keyword>
<evidence type="ECO:0000313" key="3">
    <source>
        <dbReference type="Proteomes" id="UP000198226"/>
    </source>
</evidence>
<dbReference type="Proteomes" id="UP000198226">
    <property type="component" value="Chromosome I"/>
</dbReference>
<reference evidence="3" key="1">
    <citation type="submission" date="2016-06" db="EMBL/GenBank/DDBJ databases">
        <authorList>
            <person name="Varghese N."/>
            <person name="Submissions Spin"/>
        </authorList>
    </citation>
    <scope>NUCLEOTIDE SEQUENCE [LARGE SCALE GENOMIC DNA]</scope>
    <source>
        <strain evidence="3">DSM 44983</strain>
    </source>
</reference>
<protein>
    <recommendedName>
        <fullName evidence="1">Aminoacyl-transfer RNA synthetases class-II family profile domain-containing protein</fullName>
    </recommendedName>
</protein>
<dbReference type="AlphaFoldDB" id="A0A120FA57"/>
<dbReference type="RefSeq" id="WP_067301078.1">
    <property type="nucleotide sequence ID" value="NZ_LRMV01000003.1"/>
</dbReference>
<accession>A0A120FA57</accession>
<organism evidence="2 3">
    <name type="scientific">Micromonospora rifamycinica</name>
    <dbReference type="NCBI Taxonomy" id="291594"/>
    <lineage>
        <taxon>Bacteria</taxon>
        <taxon>Bacillati</taxon>
        <taxon>Actinomycetota</taxon>
        <taxon>Actinomycetes</taxon>
        <taxon>Micromonosporales</taxon>
        <taxon>Micromonosporaceae</taxon>
        <taxon>Micromonospora</taxon>
    </lineage>
</organism>
<dbReference type="SUPFAM" id="SSF55681">
    <property type="entry name" value="Class II aaRS and biotin synthetases"/>
    <property type="match status" value="1"/>
</dbReference>
<name>A0A120FA57_9ACTN</name>
<dbReference type="EMBL" id="LT607752">
    <property type="protein sequence ID" value="SCG74061.1"/>
    <property type="molecule type" value="Genomic_DNA"/>
</dbReference>
<dbReference type="PROSITE" id="PS50862">
    <property type="entry name" value="AA_TRNA_LIGASE_II"/>
    <property type="match status" value="1"/>
</dbReference>
<evidence type="ECO:0000313" key="2">
    <source>
        <dbReference type="EMBL" id="SCG74061.1"/>
    </source>
</evidence>